<reference evidence="2" key="1">
    <citation type="journal article" date="2020" name="Nat. Commun.">
        <title>Genome sequence of the cluster root forming white lupin.</title>
        <authorList>
            <person name="Hufnagel B."/>
            <person name="Marques A."/>
            <person name="Soriano A."/>
            <person name="Marques L."/>
            <person name="Divol F."/>
            <person name="Doumas P."/>
            <person name="Sallet E."/>
            <person name="Mancinotti D."/>
            <person name="Carrere S."/>
            <person name="Marande W."/>
            <person name="Arribat S."/>
            <person name="Keller J."/>
            <person name="Huneau C."/>
            <person name="Blein T."/>
            <person name="Aime D."/>
            <person name="Laguerre M."/>
            <person name="Taylor J."/>
            <person name="Schubert V."/>
            <person name="Nelson M."/>
            <person name="Geu-Flores F."/>
            <person name="Crespi M."/>
            <person name="Gallardo-Guerrero K."/>
            <person name="Delaux P.-M."/>
            <person name="Salse J."/>
            <person name="Berges H."/>
            <person name="Guyot R."/>
            <person name="Gouzy J."/>
            <person name="Peret B."/>
        </authorList>
    </citation>
    <scope>NUCLEOTIDE SEQUENCE [LARGE SCALE GENOMIC DNA]</scope>
    <source>
        <strain evidence="2">cv. Amiga</strain>
    </source>
</reference>
<accession>A0A6A4QAD8</accession>
<keyword evidence="2" id="KW-1185">Reference proteome</keyword>
<dbReference type="Proteomes" id="UP000447434">
    <property type="component" value="Chromosome 7"/>
</dbReference>
<dbReference type="AlphaFoldDB" id="A0A6A4QAD8"/>
<organism evidence="1 2">
    <name type="scientific">Lupinus albus</name>
    <name type="common">White lupine</name>
    <name type="synonym">Lupinus termis</name>
    <dbReference type="NCBI Taxonomy" id="3870"/>
    <lineage>
        <taxon>Eukaryota</taxon>
        <taxon>Viridiplantae</taxon>
        <taxon>Streptophyta</taxon>
        <taxon>Embryophyta</taxon>
        <taxon>Tracheophyta</taxon>
        <taxon>Spermatophyta</taxon>
        <taxon>Magnoliopsida</taxon>
        <taxon>eudicotyledons</taxon>
        <taxon>Gunneridae</taxon>
        <taxon>Pentapetalae</taxon>
        <taxon>rosids</taxon>
        <taxon>fabids</taxon>
        <taxon>Fabales</taxon>
        <taxon>Fabaceae</taxon>
        <taxon>Papilionoideae</taxon>
        <taxon>50 kb inversion clade</taxon>
        <taxon>genistoids sensu lato</taxon>
        <taxon>core genistoids</taxon>
        <taxon>Genisteae</taxon>
        <taxon>Lupinus</taxon>
    </lineage>
</organism>
<sequence length="41" mass="4790">MGRLKRKCHLLSNSISLSYTFHLNIMTRAIRVSFRIHTSLS</sequence>
<evidence type="ECO:0000313" key="1">
    <source>
        <dbReference type="EMBL" id="KAE9610539.1"/>
    </source>
</evidence>
<name>A0A6A4QAD8_LUPAL</name>
<gene>
    <name evidence="1" type="ORF">Lalb_Chr07g0187681</name>
</gene>
<protein>
    <submittedName>
        <fullName evidence="1">Uncharacterized protein</fullName>
    </submittedName>
</protein>
<comment type="caution">
    <text evidence="1">The sequence shown here is derived from an EMBL/GenBank/DDBJ whole genome shotgun (WGS) entry which is preliminary data.</text>
</comment>
<dbReference type="EMBL" id="WOCE01000007">
    <property type="protein sequence ID" value="KAE9610539.1"/>
    <property type="molecule type" value="Genomic_DNA"/>
</dbReference>
<proteinExistence type="predicted"/>
<evidence type="ECO:0000313" key="2">
    <source>
        <dbReference type="Proteomes" id="UP000447434"/>
    </source>
</evidence>